<protein>
    <submittedName>
        <fullName evidence="1">Uncharacterized protein</fullName>
    </submittedName>
</protein>
<gene>
    <name evidence="1" type="ORF">PAECIP111894_02366</name>
</gene>
<comment type="caution">
    <text evidence="1">The sequence shown here is derived from an EMBL/GenBank/DDBJ whole genome shotgun (WGS) entry which is preliminary data.</text>
</comment>
<evidence type="ECO:0000313" key="2">
    <source>
        <dbReference type="Proteomes" id="UP000838749"/>
    </source>
</evidence>
<keyword evidence="2" id="KW-1185">Reference proteome</keyword>
<organism evidence="1 2">
    <name type="scientific">Paenibacillus pseudetheri</name>
    <dbReference type="NCBI Taxonomy" id="2897682"/>
    <lineage>
        <taxon>Bacteria</taxon>
        <taxon>Bacillati</taxon>
        <taxon>Bacillota</taxon>
        <taxon>Bacilli</taxon>
        <taxon>Bacillales</taxon>
        <taxon>Paenibacillaceae</taxon>
        <taxon>Paenibacillus</taxon>
    </lineage>
</organism>
<sequence length="51" mass="5983">MNLKDHILLWNHALIEIIDIRHTSQHYSDIYSLNVQLDYIVNALLAAPRVK</sequence>
<dbReference type="Proteomes" id="UP000838749">
    <property type="component" value="Unassembled WGS sequence"/>
</dbReference>
<accession>A0ABM9BBX2</accession>
<reference evidence="1" key="1">
    <citation type="submission" date="2021-12" db="EMBL/GenBank/DDBJ databases">
        <authorList>
            <person name="Criscuolo A."/>
        </authorList>
    </citation>
    <scope>NUCLEOTIDE SEQUENCE</scope>
    <source>
        <strain evidence="1">CIP111894</strain>
    </source>
</reference>
<evidence type="ECO:0000313" key="1">
    <source>
        <dbReference type="EMBL" id="CAH1056213.1"/>
    </source>
</evidence>
<name>A0ABM9BBX2_9BACL</name>
<dbReference type="EMBL" id="CAKMAB010000010">
    <property type="protein sequence ID" value="CAH1056213.1"/>
    <property type="molecule type" value="Genomic_DNA"/>
</dbReference>
<proteinExistence type="predicted"/>